<keyword evidence="1" id="KW-0472">Membrane</keyword>
<evidence type="ECO:0000259" key="3">
    <source>
        <dbReference type="PROSITE" id="PS50214"/>
    </source>
</evidence>
<gene>
    <name evidence="4" type="ORF">BJ508DRAFT_381894</name>
</gene>
<evidence type="ECO:0000256" key="1">
    <source>
        <dbReference type="SAM" id="Phobius"/>
    </source>
</evidence>
<dbReference type="OrthoDB" id="5951731at2759"/>
<protein>
    <recommendedName>
        <fullName evidence="3">Disintegrin domain-containing protein</fullName>
    </recommendedName>
</protein>
<dbReference type="Proteomes" id="UP000275078">
    <property type="component" value="Unassembled WGS sequence"/>
</dbReference>
<keyword evidence="1" id="KW-1133">Transmembrane helix</keyword>
<dbReference type="InterPro" id="IPR036436">
    <property type="entry name" value="Disintegrin_dom_sf"/>
</dbReference>
<dbReference type="PROSITE" id="PS50214">
    <property type="entry name" value="DISINTEGRIN_2"/>
    <property type="match status" value="1"/>
</dbReference>
<dbReference type="AlphaFoldDB" id="A0A3N4HDP2"/>
<dbReference type="PANTHER" id="PTHR11905:SF159">
    <property type="entry name" value="ADAM METALLOPROTEASE"/>
    <property type="match status" value="1"/>
</dbReference>
<dbReference type="STRING" id="1160509.A0A3N4HDP2"/>
<evidence type="ECO:0000256" key="2">
    <source>
        <dbReference type="SAM" id="SignalP"/>
    </source>
</evidence>
<dbReference type="InterPro" id="IPR001762">
    <property type="entry name" value="Disintegrin_dom"/>
</dbReference>
<dbReference type="Pfam" id="PF00200">
    <property type="entry name" value="Disintegrin"/>
    <property type="match status" value="1"/>
</dbReference>
<keyword evidence="2" id="KW-0732">Signal</keyword>
<dbReference type="SMART" id="SM00050">
    <property type="entry name" value="DISIN"/>
    <property type="match status" value="1"/>
</dbReference>
<name>A0A3N4HDP2_ASCIM</name>
<feature type="domain" description="Disintegrin" evidence="3">
    <location>
        <begin position="62"/>
        <end position="149"/>
    </location>
</feature>
<dbReference type="PANTHER" id="PTHR11905">
    <property type="entry name" value="ADAM A DISINTEGRIN AND METALLOPROTEASE DOMAIN"/>
    <property type="match status" value="1"/>
</dbReference>
<proteinExistence type="predicted"/>
<dbReference type="EMBL" id="ML119902">
    <property type="protein sequence ID" value="RPA71747.1"/>
    <property type="molecule type" value="Genomic_DNA"/>
</dbReference>
<evidence type="ECO:0000313" key="5">
    <source>
        <dbReference type="Proteomes" id="UP000275078"/>
    </source>
</evidence>
<organism evidence="4 5">
    <name type="scientific">Ascobolus immersus RN42</name>
    <dbReference type="NCBI Taxonomy" id="1160509"/>
    <lineage>
        <taxon>Eukaryota</taxon>
        <taxon>Fungi</taxon>
        <taxon>Dikarya</taxon>
        <taxon>Ascomycota</taxon>
        <taxon>Pezizomycotina</taxon>
        <taxon>Pezizomycetes</taxon>
        <taxon>Pezizales</taxon>
        <taxon>Ascobolaceae</taxon>
        <taxon>Ascobolus</taxon>
    </lineage>
</organism>
<reference evidence="4 5" key="1">
    <citation type="journal article" date="2018" name="Nat. Ecol. Evol.">
        <title>Pezizomycetes genomes reveal the molecular basis of ectomycorrhizal truffle lifestyle.</title>
        <authorList>
            <person name="Murat C."/>
            <person name="Payen T."/>
            <person name="Noel B."/>
            <person name="Kuo A."/>
            <person name="Morin E."/>
            <person name="Chen J."/>
            <person name="Kohler A."/>
            <person name="Krizsan K."/>
            <person name="Balestrini R."/>
            <person name="Da Silva C."/>
            <person name="Montanini B."/>
            <person name="Hainaut M."/>
            <person name="Levati E."/>
            <person name="Barry K.W."/>
            <person name="Belfiori B."/>
            <person name="Cichocki N."/>
            <person name="Clum A."/>
            <person name="Dockter R.B."/>
            <person name="Fauchery L."/>
            <person name="Guy J."/>
            <person name="Iotti M."/>
            <person name="Le Tacon F."/>
            <person name="Lindquist E.A."/>
            <person name="Lipzen A."/>
            <person name="Malagnac F."/>
            <person name="Mello A."/>
            <person name="Molinier V."/>
            <person name="Miyauchi S."/>
            <person name="Poulain J."/>
            <person name="Riccioni C."/>
            <person name="Rubini A."/>
            <person name="Sitrit Y."/>
            <person name="Splivallo R."/>
            <person name="Traeger S."/>
            <person name="Wang M."/>
            <person name="Zifcakova L."/>
            <person name="Wipf D."/>
            <person name="Zambonelli A."/>
            <person name="Paolocci F."/>
            <person name="Nowrousian M."/>
            <person name="Ottonello S."/>
            <person name="Baldrian P."/>
            <person name="Spatafora J.W."/>
            <person name="Henrissat B."/>
            <person name="Nagy L.G."/>
            <person name="Aury J.M."/>
            <person name="Wincker P."/>
            <person name="Grigoriev I.V."/>
            <person name="Bonfante P."/>
            <person name="Martin F.M."/>
        </authorList>
    </citation>
    <scope>NUCLEOTIDE SEQUENCE [LARGE SCALE GENOMIC DNA]</scope>
    <source>
        <strain evidence="4 5">RN42</strain>
    </source>
</reference>
<sequence>MGLSYLRLLVWTTLLAGFVGAAPSVQRDGSVGLGRTVLSDRVATLGTIIGRNDQPGLQTRAAPVCGNEIVEEGEECDSNGPCCDPKTCKFKEGAVCDSSDPTQTCCVSCSFRPKSHQCFYKRDDECDTGMPHYCPGNSGFCPQAYHEMDGWSCGSYSDDPFEPRSCANGYCTSPDYECSQESETGKRLIEDINKRLRSEKSKYYLHLMMGYCSHYTMPKDANRCEITCNIGYMERGLKDRRYGTGGPVTHGCERSLYPLYLPNGTRCGDWNTAGAYGTCIDNVCVLETPTDASASSPYRTAPAYQTFPSPEREAWEPEPTENPWDVYVPPPEPLLSATHIVIIVLSLCVVIALGLYFYFAKRIDKAEKAAKNAAGGETSGGGGSSRRVYNNEKFVVQSHMERLETITEVETRDEVLSKDGASIAEGKETGMEAVKEEGSKEGNVREKVNVTTLELDTDVISVESDCKAGMSAAEDNKKA</sequence>
<dbReference type="Gene3D" id="4.10.70.10">
    <property type="entry name" value="Disintegrin domain"/>
    <property type="match status" value="1"/>
</dbReference>
<accession>A0A3N4HDP2</accession>
<keyword evidence="5" id="KW-1185">Reference proteome</keyword>
<evidence type="ECO:0000313" key="4">
    <source>
        <dbReference type="EMBL" id="RPA71747.1"/>
    </source>
</evidence>
<keyword evidence="1" id="KW-0812">Transmembrane</keyword>
<feature type="signal peptide" evidence="2">
    <location>
        <begin position="1"/>
        <end position="21"/>
    </location>
</feature>
<feature type="chain" id="PRO_5018075132" description="Disintegrin domain-containing protein" evidence="2">
    <location>
        <begin position="22"/>
        <end position="479"/>
    </location>
</feature>
<feature type="transmembrane region" description="Helical" evidence="1">
    <location>
        <begin position="340"/>
        <end position="359"/>
    </location>
</feature>
<dbReference type="SUPFAM" id="SSF57552">
    <property type="entry name" value="Blood coagulation inhibitor (disintegrin)"/>
    <property type="match status" value="1"/>
</dbReference>